<evidence type="ECO:0000313" key="15">
    <source>
        <dbReference type="EMBL" id="KAJ8907845.1"/>
    </source>
</evidence>
<dbReference type="GO" id="GO:0016020">
    <property type="term" value="C:membrane"/>
    <property type="evidence" value="ECO:0007669"/>
    <property type="project" value="UniProtKB-SubCell"/>
</dbReference>
<keyword evidence="3 11" id="KW-0812">Transmembrane</keyword>
<keyword evidence="10" id="KW-0407">Ion channel</keyword>
<keyword evidence="8" id="KW-0325">Glycoprotein</keyword>
<dbReference type="AlphaFoldDB" id="A0AAV8UZ10"/>
<organism evidence="15 16">
    <name type="scientific">Rhodosorus marinus</name>
    <dbReference type="NCBI Taxonomy" id="101924"/>
    <lineage>
        <taxon>Eukaryota</taxon>
        <taxon>Rhodophyta</taxon>
        <taxon>Stylonematophyceae</taxon>
        <taxon>Stylonematales</taxon>
        <taxon>Stylonemataceae</taxon>
        <taxon>Rhodosorus</taxon>
    </lineage>
</organism>
<feature type="transmembrane region" description="Helical" evidence="11">
    <location>
        <begin position="318"/>
        <end position="342"/>
    </location>
</feature>
<keyword evidence="12" id="KW-0732">Signal</keyword>
<reference evidence="15 16" key="1">
    <citation type="journal article" date="2023" name="Nat. Commun.">
        <title>Origin of minicircular mitochondrial genomes in red algae.</title>
        <authorList>
            <person name="Lee Y."/>
            <person name="Cho C.H."/>
            <person name="Lee Y.M."/>
            <person name="Park S.I."/>
            <person name="Yang J.H."/>
            <person name="West J.A."/>
            <person name="Bhattacharya D."/>
            <person name="Yoon H.S."/>
        </authorList>
    </citation>
    <scope>NUCLEOTIDE SEQUENCE [LARGE SCALE GENOMIC DNA]</scope>
    <source>
        <strain evidence="15 16">CCMP1338</strain>
        <tissue evidence="15">Whole cell</tissue>
    </source>
</reference>
<comment type="subcellular location">
    <subcellularLocation>
        <location evidence="1">Membrane</location>
        <topology evidence="1">Multi-pass membrane protein</topology>
    </subcellularLocation>
</comment>
<feature type="domain" description="Ionotropic glutamate receptor C-terminal" evidence="14">
    <location>
        <begin position="134"/>
        <end position="471"/>
    </location>
</feature>
<dbReference type="Pfam" id="PF00060">
    <property type="entry name" value="Lig_chan"/>
    <property type="match status" value="1"/>
</dbReference>
<keyword evidence="5" id="KW-0406">Ion transport</keyword>
<protein>
    <recommendedName>
        <fullName evidence="17">Ionotropic glutamate receptor C-terminal domain-containing protein</fullName>
    </recommendedName>
</protein>
<dbReference type="Proteomes" id="UP001157974">
    <property type="component" value="Unassembled WGS sequence"/>
</dbReference>
<gene>
    <name evidence="15" type="ORF">NDN08_007949</name>
</gene>
<evidence type="ECO:0000313" key="16">
    <source>
        <dbReference type="Proteomes" id="UP001157974"/>
    </source>
</evidence>
<feature type="signal peptide" evidence="12">
    <location>
        <begin position="1"/>
        <end position="23"/>
    </location>
</feature>
<evidence type="ECO:0000256" key="10">
    <source>
        <dbReference type="ARBA" id="ARBA00023303"/>
    </source>
</evidence>
<keyword evidence="2" id="KW-0813">Transport</keyword>
<evidence type="ECO:0000256" key="2">
    <source>
        <dbReference type="ARBA" id="ARBA00022448"/>
    </source>
</evidence>
<dbReference type="GO" id="GO:0015276">
    <property type="term" value="F:ligand-gated monoatomic ion channel activity"/>
    <property type="evidence" value="ECO:0007669"/>
    <property type="project" value="InterPro"/>
</dbReference>
<evidence type="ECO:0000256" key="7">
    <source>
        <dbReference type="ARBA" id="ARBA00023170"/>
    </source>
</evidence>
<evidence type="ECO:0000256" key="6">
    <source>
        <dbReference type="ARBA" id="ARBA00023136"/>
    </source>
</evidence>
<dbReference type="InterPro" id="IPR001320">
    <property type="entry name" value="Iontro_rcpt_C"/>
</dbReference>
<keyword evidence="4 11" id="KW-1133">Transmembrane helix</keyword>
<feature type="transmembrane region" description="Helical" evidence="11">
    <location>
        <begin position="497"/>
        <end position="523"/>
    </location>
</feature>
<feature type="domain" description="Solute-binding protein family 3/N-terminal" evidence="13">
    <location>
        <begin position="144"/>
        <end position="472"/>
    </location>
</feature>
<evidence type="ECO:0000256" key="3">
    <source>
        <dbReference type="ARBA" id="ARBA00022692"/>
    </source>
</evidence>
<name>A0AAV8UZ10_9RHOD</name>
<evidence type="ECO:0000259" key="13">
    <source>
        <dbReference type="SMART" id="SM00062"/>
    </source>
</evidence>
<feature type="transmembrane region" description="Helical" evidence="11">
    <location>
        <begin position="258"/>
        <end position="276"/>
    </location>
</feature>
<dbReference type="PANTHER" id="PTHR18966">
    <property type="entry name" value="IONOTROPIC GLUTAMATE RECEPTOR"/>
    <property type="match status" value="1"/>
</dbReference>
<evidence type="ECO:0000256" key="8">
    <source>
        <dbReference type="ARBA" id="ARBA00023180"/>
    </source>
</evidence>
<keyword evidence="6 11" id="KW-0472">Membrane</keyword>
<dbReference type="SMART" id="SM00062">
    <property type="entry name" value="PBPb"/>
    <property type="match status" value="1"/>
</dbReference>
<sequence length="563" mass="63437">MTEMARAKGCVVVLLLVLFYANASVQEDWTGRQASGMVEDFYLQALSALTGVEEFSGLSASDLKWLFTRISAYGPNTLDGSKSVFSRGLVKEFLCSRRGVCDTQSQFRLHPSMRQGPGEGTPSPTPSLTGDEDEFIIGTKPCEPFVFCTPNKDKLFGSREQGRPRGYSIDLLEEIMDRLGLRDKYKIVCIAETPILVEKVASGEYLMGTACISVTSERMPIVDFSRVYYYSGLEVMILRPTDTSKDPLSMLDPFTWDVWVSVFATVILVGIAIWVFERNRNAHMKIDAKHGLPLGQWHSWTTFLQNPFINYRSWPARLTVLAFMMVSLVIIATYTANLAAFLTKQSLQVPIRGRNDLAGKRVGTSSENTSGYKWLRAQDQSIPAVIEDNNDRFKALEDRSIDAIVWDSPPLRYRAFQECDKVVVGDVFQLEDYAVAVHRNRHSLRLAIDEELVSLREEGYNDDLYAQWFQGVGSCEPMLNQDVEGSETDAVSLETTWVLFAFQLIVLGISIVIHLYPIVVHFFRRRREEKESQVSEDSLPSVSFADSRLVKSNAELLGQVPLE</sequence>
<dbReference type="Gene3D" id="3.40.190.10">
    <property type="entry name" value="Periplasmic binding protein-like II"/>
    <property type="match status" value="2"/>
</dbReference>
<dbReference type="EMBL" id="JAMWBK010000002">
    <property type="protein sequence ID" value="KAJ8907845.1"/>
    <property type="molecule type" value="Genomic_DNA"/>
</dbReference>
<dbReference type="InterPro" id="IPR015683">
    <property type="entry name" value="Ionotropic_Glu_rcpt"/>
</dbReference>
<dbReference type="InterPro" id="IPR001638">
    <property type="entry name" value="Solute-binding_3/MltF_N"/>
</dbReference>
<dbReference type="SMART" id="SM00079">
    <property type="entry name" value="PBPe"/>
    <property type="match status" value="1"/>
</dbReference>
<dbReference type="SUPFAM" id="SSF53850">
    <property type="entry name" value="Periplasmic binding protein-like II"/>
    <property type="match status" value="1"/>
</dbReference>
<evidence type="ECO:0000259" key="14">
    <source>
        <dbReference type="SMART" id="SM00079"/>
    </source>
</evidence>
<proteinExistence type="predicted"/>
<evidence type="ECO:0000256" key="11">
    <source>
        <dbReference type="SAM" id="Phobius"/>
    </source>
</evidence>
<evidence type="ECO:0000256" key="5">
    <source>
        <dbReference type="ARBA" id="ARBA00023065"/>
    </source>
</evidence>
<dbReference type="Gene3D" id="1.10.287.70">
    <property type="match status" value="1"/>
</dbReference>
<keyword evidence="9" id="KW-1071">Ligand-gated ion channel</keyword>
<feature type="chain" id="PRO_5043900073" description="Ionotropic glutamate receptor C-terminal domain-containing protein" evidence="12">
    <location>
        <begin position="24"/>
        <end position="563"/>
    </location>
</feature>
<evidence type="ECO:0000256" key="4">
    <source>
        <dbReference type="ARBA" id="ARBA00022989"/>
    </source>
</evidence>
<keyword evidence="7" id="KW-0675">Receptor</keyword>
<evidence type="ECO:0000256" key="9">
    <source>
        <dbReference type="ARBA" id="ARBA00023286"/>
    </source>
</evidence>
<evidence type="ECO:0000256" key="12">
    <source>
        <dbReference type="SAM" id="SignalP"/>
    </source>
</evidence>
<comment type="caution">
    <text evidence="15">The sequence shown here is derived from an EMBL/GenBank/DDBJ whole genome shotgun (WGS) entry which is preliminary data.</text>
</comment>
<keyword evidence="16" id="KW-1185">Reference proteome</keyword>
<accession>A0AAV8UZ10</accession>
<evidence type="ECO:0000256" key="1">
    <source>
        <dbReference type="ARBA" id="ARBA00004141"/>
    </source>
</evidence>
<evidence type="ECO:0008006" key="17">
    <source>
        <dbReference type="Google" id="ProtNLM"/>
    </source>
</evidence>